<proteinExistence type="predicted"/>
<evidence type="ECO:0000313" key="2">
    <source>
        <dbReference type="Proteomes" id="UP000005396"/>
    </source>
</evidence>
<gene>
    <name evidence="1" type="ORF">CLOBOL_02804</name>
</gene>
<dbReference type="PaxDb" id="411902-CLOBOL_02804"/>
<evidence type="ECO:0000313" key="1">
    <source>
        <dbReference type="EMBL" id="EDP16890.1"/>
    </source>
</evidence>
<sequence length="252" mass="28945">MSRRIFGITVKSQGALCYNETMKANHGSRRGPALSEQEDGRMKEGKKLIVTIGRQYGSGGSEIGARLAKELGIHFYDKNILRMNSDQSGIKESYYYLADEKAGNKLLYKIIKSLTPEKGSPSFGSDLVSADNLFRFQSEVIRKLAAEESCVIMGRCADYVLEGAEGLVRVFLYADMEYREKRISDLGYYEPRDIRKNIKRIDRERRDYHRYYTGRDWENVENYDLMLNTASLGTEGAMEAIRAYLRIKEYEL</sequence>
<protein>
    <recommendedName>
        <fullName evidence="3">Cytidylate kinase-like family protein</fullName>
    </recommendedName>
</protein>
<organism evidence="1 2">
    <name type="scientific">Enterocloster bolteae (strain ATCC BAA-613 / DSM 15670 / CCUG 46953 / JCM 12243 / WAL 16351)</name>
    <name type="common">Clostridium bolteae</name>
    <dbReference type="NCBI Taxonomy" id="411902"/>
    <lineage>
        <taxon>Bacteria</taxon>
        <taxon>Bacillati</taxon>
        <taxon>Bacillota</taxon>
        <taxon>Clostridia</taxon>
        <taxon>Lachnospirales</taxon>
        <taxon>Lachnospiraceae</taxon>
        <taxon>Enterocloster</taxon>
    </lineage>
</organism>
<dbReference type="eggNOG" id="COG1102">
    <property type="taxonomic scope" value="Bacteria"/>
</dbReference>
<dbReference type="HOGENOM" id="CLU_065155_3_1_9"/>
<dbReference type="Pfam" id="PF13189">
    <property type="entry name" value="Cytidylate_kin2"/>
    <property type="match status" value="1"/>
</dbReference>
<evidence type="ECO:0008006" key="3">
    <source>
        <dbReference type="Google" id="ProtNLM"/>
    </source>
</evidence>
<dbReference type="Gene3D" id="3.40.50.300">
    <property type="entry name" value="P-loop containing nucleotide triphosphate hydrolases"/>
    <property type="match status" value="1"/>
</dbReference>
<comment type="caution">
    <text evidence="1">The sequence shown here is derived from an EMBL/GenBank/DDBJ whole genome shotgun (WGS) entry which is preliminary data.</text>
</comment>
<dbReference type="SUPFAM" id="SSF52540">
    <property type="entry name" value="P-loop containing nucleoside triphosphate hydrolases"/>
    <property type="match status" value="1"/>
</dbReference>
<accession>A8RQR0</accession>
<dbReference type="Proteomes" id="UP000005396">
    <property type="component" value="Unassembled WGS sequence"/>
</dbReference>
<name>A8RQR0_ENTBW</name>
<reference evidence="1 2" key="1">
    <citation type="submission" date="2007-08" db="EMBL/GenBank/DDBJ databases">
        <authorList>
            <person name="Fulton L."/>
            <person name="Clifton S."/>
            <person name="Fulton B."/>
            <person name="Xu J."/>
            <person name="Minx P."/>
            <person name="Pepin K.H."/>
            <person name="Johnson M."/>
            <person name="Thiruvilangam P."/>
            <person name="Bhonagiri V."/>
            <person name="Nash W.E."/>
            <person name="Mardis E.R."/>
            <person name="Wilson R.K."/>
        </authorList>
    </citation>
    <scope>NUCLEOTIDE SEQUENCE [LARGE SCALE GENOMIC DNA]</scope>
    <source>
        <strain evidence="2">ATCC BAA-613 / DSM 15670 / CCUG 46953 / JCM 12243 / WAL 16351</strain>
    </source>
</reference>
<reference evidence="1 2" key="2">
    <citation type="submission" date="2007-09" db="EMBL/GenBank/DDBJ databases">
        <title>Draft genome sequence of Clostridium bolteae (ATCC BAA-613).</title>
        <authorList>
            <person name="Sudarsanam P."/>
            <person name="Ley R."/>
            <person name="Guruge J."/>
            <person name="Turnbaugh P.J."/>
            <person name="Mahowald M."/>
            <person name="Liep D."/>
            <person name="Gordon J."/>
        </authorList>
    </citation>
    <scope>NUCLEOTIDE SEQUENCE [LARGE SCALE GENOMIC DNA]</scope>
    <source>
        <strain evidence="2">ATCC BAA-613 / DSM 15670 / CCUG 46953 / JCM 12243 / WAL 16351</strain>
    </source>
</reference>
<dbReference type="AlphaFoldDB" id="A8RQR0"/>
<dbReference type="EMBL" id="ABCC02000026">
    <property type="protein sequence ID" value="EDP16890.1"/>
    <property type="molecule type" value="Genomic_DNA"/>
</dbReference>
<dbReference type="InterPro" id="IPR027417">
    <property type="entry name" value="P-loop_NTPase"/>
</dbReference>